<dbReference type="InterPro" id="IPR051450">
    <property type="entry name" value="Gfo/Idh/MocA_Oxidoreductases"/>
</dbReference>
<protein>
    <submittedName>
        <fullName evidence="4">Gfo/Idh/MocA family oxidoreductase</fullName>
    </submittedName>
</protein>
<dbReference type="Pfam" id="PF01408">
    <property type="entry name" value="GFO_IDH_MocA"/>
    <property type="match status" value="1"/>
</dbReference>
<proteinExistence type="inferred from homology"/>
<feature type="domain" description="Gfo/Idh/MocA-like oxidoreductase N-terminal" evidence="2">
    <location>
        <begin position="5"/>
        <end position="122"/>
    </location>
</feature>
<dbReference type="InterPro" id="IPR036291">
    <property type="entry name" value="NAD(P)-bd_dom_sf"/>
</dbReference>
<reference evidence="4" key="2">
    <citation type="journal article" date="2022" name="Microbiol. Resour. Announc.">
        <title>Metagenome Sequencing to Explore Phylogenomics of Terrestrial Cyanobacteria.</title>
        <authorList>
            <person name="Ward R.D."/>
            <person name="Stajich J.E."/>
            <person name="Johansen J.R."/>
            <person name="Huntemann M."/>
            <person name="Clum A."/>
            <person name="Foster B."/>
            <person name="Foster B."/>
            <person name="Roux S."/>
            <person name="Palaniappan K."/>
            <person name="Varghese N."/>
            <person name="Mukherjee S."/>
            <person name="Reddy T.B.K."/>
            <person name="Daum C."/>
            <person name="Copeland A."/>
            <person name="Chen I.A."/>
            <person name="Ivanova N.N."/>
            <person name="Kyrpides N.C."/>
            <person name="Shapiro N."/>
            <person name="Eloe-Fadrosh E.A."/>
            <person name="Pietrasiak N."/>
        </authorList>
    </citation>
    <scope>NUCLEOTIDE SEQUENCE</scope>
    <source>
        <strain evidence="4">UHER 2000/2452</strain>
    </source>
</reference>
<dbReference type="Proteomes" id="UP000757435">
    <property type="component" value="Unassembled WGS sequence"/>
</dbReference>
<dbReference type="Gene3D" id="3.30.360.10">
    <property type="entry name" value="Dihydrodipicolinate Reductase, domain 2"/>
    <property type="match status" value="1"/>
</dbReference>
<evidence type="ECO:0000313" key="4">
    <source>
        <dbReference type="EMBL" id="MBW4658910.1"/>
    </source>
</evidence>
<dbReference type="AlphaFoldDB" id="A0A951UM12"/>
<evidence type="ECO:0000256" key="1">
    <source>
        <dbReference type="ARBA" id="ARBA00010928"/>
    </source>
</evidence>
<evidence type="ECO:0000259" key="3">
    <source>
        <dbReference type="Pfam" id="PF02894"/>
    </source>
</evidence>
<sequence>MGLIAVGIVGTGYAAKARADALQADGRSRLIAVAGRNLEKAQALSQPHEAEALASWQDLIARSDIDLVVIANVNRDHGTIVRAALQAGKHVVVEYPLALDIAEAESMIQLAAAQNLLLHVEHIELLSGIHLAIREALGAIGSPFYVRYASLATQRPAPKKWTYYPDLFGFPLVGAVSRIHRLTHLFGQVSQVSCQARFWYRFPDSESLDSESLDSESPDGEPLAISTPNFYTSCLCSAQLQFKSGLIADLTYGKGEAIWQNERSLHIQGETGAVLVEGQKGKLVLADQTHELEMGSRQGLFAQDTGRILDYLTEGTPLYVTLESSLHALKVADAARRSAELGHTVTVELPQSV</sequence>
<dbReference type="InterPro" id="IPR004104">
    <property type="entry name" value="Gfo/Idh/MocA-like_OxRdtase_C"/>
</dbReference>
<name>A0A951UM12_9CYAN</name>
<dbReference type="SUPFAM" id="SSF51735">
    <property type="entry name" value="NAD(P)-binding Rossmann-fold domains"/>
    <property type="match status" value="1"/>
</dbReference>
<dbReference type="Gene3D" id="3.40.50.720">
    <property type="entry name" value="NAD(P)-binding Rossmann-like Domain"/>
    <property type="match status" value="1"/>
</dbReference>
<dbReference type="PANTHER" id="PTHR43377:SF10">
    <property type="entry name" value="BILIVERDIN REDUCTASE"/>
    <property type="match status" value="1"/>
</dbReference>
<evidence type="ECO:0000259" key="2">
    <source>
        <dbReference type="Pfam" id="PF01408"/>
    </source>
</evidence>
<comment type="similarity">
    <text evidence="1">Belongs to the Gfo/Idh/MocA family.</text>
</comment>
<organism evidence="4 5">
    <name type="scientific">Drouetiella hepatica Uher 2000/2452</name>
    <dbReference type="NCBI Taxonomy" id="904376"/>
    <lineage>
        <taxon>Bacteria</taxon>
        <taxon>Bacillati</taxon>
        <taxon>Cyanobacteriota</taxon>
        <taxon>Cyanophyceae</taxon>
        <taxon>Oculatellales</taxon>
        <taxon>Oculatellaceae</taxon>
        <taxon>Drouetiella</taxon>
    </lineage>
</organism>
<dbReference type="EMBL" id="JAHHHD010000008">
    <property type="protein sequence ID" value="MBW4658910.1"/>
    <property type="molecule type" value="Genomic_DNA"/>
</dbReference>
<feature type="domain" description="Gfo/Idh/MocA-like oxidoreductase C-terminal" evidence="3">
    <location>
        <begin position="138"/>
        <end position="347"/>
    </location>
</feature>
<dbReference type="GO" id="GO:0000166">
    <property type="term" value="F:nucleotide binding"/>
    <property type="evidence" value="ECO:0007669"/>
    <property type="project" value="InterPro"/>
</dbReference>
<dbReference type="Pfam" id="PF02894">
    <property type="entry name" value="GFO_IDH_MocA_C"/>
    <property type="match status" value="1"/>
</dbReference>
<dbReference type="InterPro" id="IPR000683">
    <property type="entry name" value="Gfo/Idh/MocA-like_OxRdtase_N"/>
</dbReference>
<comment type="caution">
    <text evidence="4">The sequence shown here is derived from an EMBL/GenBank/DDBJ whole genome shotgun (WGS) entry which is preliminary data.</text>
</comment>
<dbReference type="PANTHER" id="PTHR43377">
    <property type="entry name" value="BILIVERDIN REDUCTASE A"/>
    <property type="match status" value="1"/>
</dbReference>
<evidence type="ECO:0000313" key="5">
    <source>
        <dbReference type="Proteomes" id="UP000757435"/>
    </source>
</evidence>
<gene>
    <name evidence="4" type="ORF">KME15_09560</name>
</gene>
<reference evidence="4" key="1">
    <citation type="submission" date="2021-05" db="EMBL/GenBank/DDBJ databases">
        <authorList>
            <person name="Pietrasiak N."/>
            <person name="Ward R."/>
            <person name="Stajich J.E."/>
            <person name="Kurbessoian T."/>
        </authorList>
    </citation>
    <scope>NUCLEOTIDE SEQUENCE</scope>
    <source>
        <strain evidence="4">UHER 2000/2452</strain>
    </source>
</reference>
<accession>A0A951UM12</accession>